<keyword evidence="2" id="KW-1185">Reference proteome</keyword>
<gene>
    <name evidence="1" type="ORF">E0Y62_17785</name>
</gene>
<dbReference type="EMBL" id="SJTH01000027">
    <property type="protein sequence ID" value="TCJ02749.1"/>
    <property type="molecule type" value="Genomic_DNA"/>
</dbReference>
<name>A0A4R1AWA4_9BACI</name>
<organism evidence="1 2">
    <name type="scientific">Cytobacillus praedii</name>
    <dbReference type="NCBI Taxonomy" id="1742358"/>
    <lineage>
        <taxon>Bacteria</taxon>
        <taxon>Bacillati</taxon>
        <taxon>Bacillota</taxon>
        <taxon>Bacilli</taxon>
        <taxon>Bacillales</taxon>
        <taxon>Bacillaceae</taxon>
        <taxon>Cytobacillus</taxon>
    </lineage>
</organism>
<dbReference type="AlphaFoldDB" id="A0A4R1AWA4"/>
<accession>A0A4R1AWA4</accession>
<sequence length="178" mass="20745">MIRSIDSTNYIIEPLLVFINPYFHLYHAPMNLPIIYPAQLERFMTKLNMQTTKLNDTHLKMAKQLQSLHKTNSFYTQIPDYDYDQLKKGVVCLACSSFKLDLNKDKLECLECGCVEAADLAVLRSVEEFKLLFPDKKITTHSIYEWCGVIKSKKTIRRILSKNFKLYGHGKSSHYDNK</sequence>
<reference evidence="1 2" key="1">
    <citation type="submission" date="2019-03" db="EMBL/GenBank/DDBJ databases">
        <authorList>
            <person name="Jensen L."/>
            <person name="Storgaard J."/>
            <person name="Sulaj E."/>
            <person name="Schramm A."/>
            <person name="Marshall I.P.G."/>
        </authorList>
    </citation>
    <scope>NUCLEOTIDE SEQUENCE [LARGE SCALE GENOMIC DNA]</scope>
    <source>
        <strain evidence="1 2">2017H2G3</strain>
    </source>
</reference>
<protein>
    <submittedName>
        <fullName evidence="1">Uncharacterized protein</fullName>
    </submittedName>
</protein>
<proteinExistence type="predicted"/>
<dbReference type="Proteomes" id="UP000293846">
    <property type="component" value="Unassembled WGS sequence"/>
</dbReference>
<evidence type="ECO:0000313" key="2">
    <source>
        <dbReference type="Proteomes" id="UP000293846"/>
    </source>
</evidence>
<evidence type="ECO:0000313" key="1">
    <source>
        <dbReference type="EMBL" id="TCJ02749.1"/>
    </source>
</evidence>
<comment type="caution">
    <text evidence="1">The sequence shown here is derived from an EMBL/GenBank/DDBJ whole genome shotgun (WGS) entry which is preliminary data.</text>
</comment>
<dbReference type="STRING" id="1742358.GCA_001439605_00019"/>